<evidence type="ECO:0000256" key="1">
    <source>
        <dbReference type="ARBA" id="ARBA00022801"/>
    </source>
</evidence>
<evidence type="ECO:0000313" key="5">
    <source>
        <dbReference type="Proteomes" id="UP000601055"/>
    </source>
</evidence>
<keyword evidence="1" id="KW-0378">Hydrolase</keyword>
<dbReference type="PANTHER" id="PTHR22901:SF0">
    <property type="entry name" value="SIALATE O-ACETYLESTERASE"/>
    <property type="match status" value="1"/>
</dbReference>
<reference evidence="4" key="1">
    <citation type="submission" date="2019-11" db="EMBL/GenBank/DDBJ databases">
        <title>Description of Pedobacter sp. LMG 31464T.</title>
        <authorList>
            <person name="Carlier A."/>
            <person name="Qi S."/>
            <person name="Vandamme P."/>
        </authorList>
    </citation>
    <scope>NUCLEOTIDE SEQUENCE</scope>
    <source>
        <strain evidence="4">LMG 31464</strain>
    </source>
</reference>
<keyword evidence="5" id="KW-1185">Reference proteome</keyword>
<feature type="domain" description="Sialate O-acetylesterase" evidence="2">
    <location>
        <begin position="303"/>
        <end position="579"/>
    </location>
</feature>
<organism evidence="4 5">
    <name type="scientific">Pedobacter planticolens</name>
    <dbReference type="NCBI Taxonomy" id="2679964"/>
    <lineage>
        <taxon>Bacteria</taxon>
        <taxon>Pseudomonadati</taxon>
        <taxon>Bacteroidota</taxon>
        <taxon>Sphingobacteriia</taxon>
        <taxon>Sphingobacteriales</taxon>
        <taxon>Sphingobacteriaceae</taxon>
        <taxon>Pedobacter</taxon>
    </lineage>
</organism>
<gene>
    <name evidence="4" type="ORF">GM921_04345</name>
</gene>
<accession>A0A923DX37</accession>
<dbReference type="RefSeq" id="WP_182921383.1">
    <property type="nucleotide sequence ID" value="NZ_WNXD01000001.1"/>
</dbReference>
<evidence type="ECO:0000259" key="3">
    <source>
        <dbReference type="Pfam" id="PF13472"/>
    </source>
</evidence>
<evidence type="ECO:0000259" key="2">
    <source>
        <dbReference type="Pfam" id="PF03629"/>
    </source>
</evidence>
<proteinExistence type="predicted"/>
<dbReference type="SUPFAM" id="SSF52266">
    <property type="entry name" value="SGNH hydrolase"/>
    <property type="match status" value="2"/>
</dbReference>
<dbReference type="InterPro" id="IPR036514">
    <property type="entry name" value="SGNH_hydro_sf"/>
</dbReference>
<dbReference type="Proteomes" id="UP000601055">
    <property type="component" value="Unassembled WGS sequence"/>
</dbReference>
<dbReference type="GO" id="GO:0001681">
    <property type="term" value="F:sialate O-acetylesterase activity"/>
    <property type="evidence" value="ECO:0007669"/>
    <property type="project" value="InterPro"/>
</dbReference>
<dbReference type="EMBL" id="WNXD01000001">
    <property type="protein sequence ID" value="MBB2144700.1"/>
    <property type="molecule type" value="Genomic_DNA"/>
</dbReference>
<dbReference type="GO" id="GO:0005975">
    <property type="term" value="P:carbohydrate metabolic process"/>
    <property type="evidence" value="ECO:0007669"/>
    <property type="project" value="TreeGrafter"/>
</dbReference>
<feature type="domain" description="SGNH hydrolase-type esterase" evidence="3">
    <location>
        <begin position="28"/>
        <end position="204"/>
    </location>
</feature>
<comment type="caution">
    <text evidence="4">The sequence shown here is derived from an EMBL/GenBank/DDBJ whole genome shotgun (WGS) entry which is preliminary data.</text>
</comment>
<dbReference type="PANTHER" id="PTHR22901">
    <property type="entry name" value="SIALATE O-ACETYLESTERASE"/>
    <property type="match status" value="1"/>
</dbReference>
<dbReference type="Gene3D" id="3.40.50.1110">
    <property type="entry name" value="SGNH hydrolase"/>
    <property type="match status" value="2"/>
</dbReference>
<dbReference type="InterPro" id="IPR013830">
    <property type="entry name" value="SGNH_hydro"/>
</dbReference>
<evidence type="ECO:0000313" key="4">
    <source>
        <dbReference type="EMBL" id="MBB2144700.1"/>
    </source>
</evidence>
<dbReference type="InterPro" id="IPR039329">
    <property type="entry name" value="SIAE"/>
</dbReference>
<dbReference type="Pfam" id="PF13472">
    <property type="entry name" value="Lipase_GDSL_2"/>
    <property type="match status" value="1"/>
</dbReference>
<name>A0A923DX37_9SPHI</name>
<dbReference type="AlphaFoldDB" id="A0A923DX37"/>
<dbReference type="Pfam" id="PF03629">
    <property type="entry name" value="SASA"/>
    <property type="match status" value="1"/>
</dbReference>
<sequence>MKFIAKISFLILINCLPFVVLAQIKVACIGNSVTAGYGLSNPSKNSYPSQLQQLLGDKYVVGNFGHSGATLLKKGHNPYYKTKEFTDALNFKADIVIIHLGLNDTDPRNWPNFKNEFESDYSWLIDTLKKQNPNVKVFICQLTPIFSGHSRFKSGTRDWYDQIQQTIPQISKANQTRLINLSSNLYNRPDLFADNLHPNAEGAALIAQNVYQNLTGDFGQLKLATVFTDHMVLQRLKPIPIYGTATAGEEIEVQFQKKILTTITDLYGNWKAVFPASKHGGPFVLSVKTKKSTLNIKDILIGDVWLCSGQSNMDFKLKSAKGGKEEIKKNPLLRLYKLNAIAETDNTSWDSLTLAKTNQLEFFSGNWQQADSSSLQNFSAVGYYFGKKLTQEEKVPIGLIQVSVGGSGTESWIDRYTLEHDDLLVDMVSNWRKTDFIQQWCRERADLNLKNATSPLQRHPYQPCYNYEAGINPLTKFPINGVIWYQGESNANNIELHEHLFKTLVKNWRSKWNINLPFYYVQLSSIDRPSWPEFRNSQRLMANELTNVGMAVSSDLGDSLNVHPTNKQPVGERLARLALKYTYKKDIKANGPEAIKAVQVNNQVQISFANAIKLAIGDQKDLNGFELVNEKGQRFNVKATIHNLQVWLTIPKGEKVKKVVYAWQPFTRANLVNEAQLPASTFSMNIK</sequence>
<protein>
    <submittedName>
        <fullName evidence="4">Sialate O-acetylesterase</fullName>
    </submittedName>
</protein>
<dbReference type="InterPro" id="IPR005181">
    <property type="entry name" value="SASA"/>
</dbReference>